<accession>A0A9W6GIK3</accession>
<keyword evidence="2" id="KW-1185">Reference proteome</keyword>
<evidence type="ECO:0000313" key="1">
    <source>
        <dbReference type="EMBL" id="GLI54727.1"/>
    </source>
</evidence>
<dbReference type="RefSeq" id="WP_281832673.1">
    <property type="nucleotide sequence ID" value="NZ_BSDY01000001.1"/>
</dbReference>
<reference evidence="1" key="1">
    <citation type="submission" date="2022-12" db="EMBL/GenBank/DDBJ databases">
        <title>Reference genome sequencing for broad-spectrum identification of bacterial and archaeal isolates by mass spectrometry.</title>
        <authorList>
            <person name="Sekiguchi Y."/>
            <person name="Tourlousse D.M."/>
        </authorList>
    </citation>
    <scope>NUCLEOTIDE SEQUENCE</scope>
    <source>
        <strain evidence="1">10succ1</strain>
    </source>
</reference>
<name>A0A9W6GIK3_9FUSO</name>
<protein>
    <submittedName>
        <fullName evidence="1">Uncharacterized protein</fullName>
    </submittedName>
</protein>
<dbReference type="EMBL" id="BSDY01000001">
    <property type="protein sequence ID" value="GLI54727.1"/>
    <property type="molecule type" value="Genomic_DNA"/>
</dbReference>
<proteinExistence type="predicted"/>
<dbReference type="AlphaFoldDB" id="A0A9W6GIK3"/>
<organism evidence="1 2">
    <name type="scientific">Propionigenium maris DSM 9537</name>
    <dbReference type="NCBI Taxonomy" id="1123000"/>
    <lineage>
        <taxon>Bacteria</taxon>
        <taxon>Fusobacteriati</taxon>
        <taxon>Fusobacteriota</taxon>
        <taxon>Fusobacteriia</taxon>
        <taxon>Fusobacteriales</taxon>
        <taxon>Fusobacteriaceae</taxon>
        <taxon>Propionigenium</taxon>
    </lineage>
</organism>
<dbReference type="Proteomes" id="UP001144471">
    <property type="component" value="Unassembled WGS sequence"/>
</dbReference>
<sequence length="51" mass="6072">MQICPNCSERVRHYSTRALYGGKRRRYYKCSCGTKFITMYQCKEVIIKIST</sequence>
<evidence type="ECO:0000313" key="2">
    <source>
        <dbReference type="Proteomes" id="UP001144471"/>
    </source>
</evidence>
<gene>
    <name evidence="1" type="ORF">PM10SUCC1_02420</name>
</gene>
<comment type="caution">
    <text evidence="1">The sequence shown here is derived from an EMBL/GenBank/DDBJ whole genome shotgun (WGS) entry which is preliminary data.</text>
</comment>